<dbReference type="Pfam" id="PF05013">
    <property type="entry name" value="FGase"/>
    <property type="match status" value="1"/>
</dbReference>
<dbReference type="KEGG" id="hjo:AY555_09045"/>
<dbReference type="InterPro" id="IPR007709">
    <property type="entry name" value="N-FG_amidohydro"/>
</dbReference>
<protein>
    <submittedName>
        <fullName evidence="1">N-formylglutamate amidohydrolase</fullName>
    </submittedName>
</protein>
<gene>
    <name evidence="1" type="ORF">AY555_09045</name>
</gene>
<organism evidence="1 2">
    <name type="scientific">Haematospirillum jordaniae</name>
    <dbReference type="NCBI Taxonomy" id="1549855"/>
    <lineage>
        <taxon>Bacteria</taxon>
        <taxon>Pseudomonadati</taxon>
        <taxon>Pseudomonadota</taxon>
        <taxon>Alphaproteobacteria</taxon>
        <taxon>Rhodospirillales</taxon>
        <taxon>Novispirillaceae</taxon>
        <taxon>Haematospirillum</taxon>
    </lineage>
</organism>
<dbReference type="PIRSF" id="PIRSF029730">
    <property type="entry name" value="UCP029730"/>
    <property type="match status" value="1"/>
</dbReference>
<dbReference type="InterPro" id="IPR011227">
    <property type="entry name" value="UCP029730"/>
</dbReference>
<evidence type="ECO:0000313" key="2">
    <source>
        <dbReference type="Proteomes" id="UP000076066"/>
    </source>
</evidence>
<proteinExistence type="predicted"/>
<keyword evidence="2" id="KW-1185">Reference proteome</keyword>
<dbReference type="GeneID" id="53317300"/>
<name>A0A143DGN3_9PROT</name>
<dbReference type="OrthoDB" id="9815326at2"/>
<dbReference type="Gene3D" id="3.40.630.40">
    <property type="entry name" value="Zn-dependent exopeptidases"/>
    <property type="match status" value="1"/>
</dbReference>
<reference evidence="1 2" key="1">
    <citation type="submission" date="2016-02" db="EMBL/GenBank/DDBJ databases">
        <title>Complete Genome of H5569, the type strain of the newly described species Haematospirillium jordaniae.</title>
        <authorList>
            <person name="Nicholson A.C."/>
            <person name="Humrighouse B.W."/>
            <person name="Loparov V."/>
            <person name="McQuiston J.R."/>
        </authorList>
    </citation>
    <scope>NUCLEOTIDE SEQUENCE [LARGE SCALE GENOMIC DNA]</scope>
    <source>
        <strain evidence="1 2">H5569</strain>
    </source>
</reference>
<keyword evidence="1" id="KW-0378">Hydrolase</keyword>
<dbReference type="STRING" id="1549855.AY555_09045"/>
<dbReference type="RefSeq" id="WP_066135838.1">
    <property type="nucleotide sequence ID" value="NZ_CP014525.1"/>
</dbReference>
<dbReference type="SUPFAM" id="SSF53187">
    <property type="entry name" value="Zn-dependent exopeptidases"/>
    <property type="match status" value="1"/>
</dbReference>
<dbReference type="EMBL" id="CP014525">
    <property type="protein sequence ID" value="AMW35298.1"/>
    <property type="molecule type" value="Genomic_DNA"/>
</dbReference>
<dbReference type="GO" id="GO:0016787">
    <property type="term" value="F:hydrolase activity"/>
    <property type="evidence" value="ECO:0007669"/>
    <property type="project" value="UniProtKB-KW"/>
</dbReference>
<evidence type="ECO:0000313" key="1">
    <source>
        <dbReference type="EMBL" id="AMW35298.1"/>
    </source>
</evidence>
<accession>A0A143DGN3</accession>
<sequence length="272" mass="29347">MVTFLDTASLLDADEPAPFEIFNPGGQAPVLLVADHASNRIPRCLGGLGLSAADQQRHIAWDIGSADLTMSLSLLLNAPAVLCGYSRLVIDCNRLPGDPDSIPVSSDGTVVPGNCGLSEAGQEVRTTDIFNPYHQAVADTLAHMWRRCPTVPPALLSIHSFTPQLLSIKHPPRPWQVGILWNRDPRLAVPLMDGLRACDDGSCIGDNQPYSGRDIAFTVDRHAASAGLPHVGIEVRQDEIDTKDKAHVWACRLAEALGSLVGHPDVHRVCHY</sequence>
<dbReference type="Proteomes" id="UP000076066">
    <property type="component" value="Chromosome"/>
</dbReference>
<dbReference type="AlphaFoldDB" id="A0A143DGN3"/>